<dbReference type="RefSeq" id="WP_146623832.1">
    <property type="nucleotide sequence ID" value="NZ_BJCC01000032.1"/>
</dbReference>
<proteinExistence type="predicted"/>
<dbReference type="SUPFAM" id="SSF50475">
    <property type="entry name" value="FMN-binding split barrel"/>
    <property type="match status" value="1"/>
</dbReference>
<keyword evidence="2" id="KW-1185">Reference proteome</keyword>
<dbReference type="PANTHER" id="PTHR34071:SF2">
    <property type="entry name" value="FLAVIN-NUCLEOTIDE-BINDING PROTEIN"/>
    <property type="match status" value="1"/>
</dbReference>
<comment type="caution">
    <text evidence="1">The sequence shown here is derived from an EMBL/GenBank/DDBJ whole genome shotgun (WGS) entry which is preliminary data.</text>
</comment>
<evidence type="ECO:0000313" key="1">
    <source>
        <dbReference type="EMBL" id="GCF95437.1"/>
    </source>
</evidence>
<dbReference type="OrthoDB" id="9794935at2"/>
<name>A0A4P5PBB0_9ENTE</name>
<dbReference type="PANTHER" id="PTHR34071">
    <property type="entry name" value="5-NITROIMIDAZOLE ANTIBIOTICS RESISTANCE PROTEIN, NIMA-FAMILY-RELATED PROTEIN-RELATED"/>
    <property type="match status" value="1"/>
</dbReference>
<reference evidence="2" key="1">
    <citation type="submission" date="2019-02" db="EMBL/GenBank/DDBJ databases">
        <title>Draft genome sequence of Enterococcus sp. Gos25-1.</title>
        <authorList>
            <person name="Tanaka N."/>
            <person name="Shiwa Y."/>
            <person name="Fujita N."/>
        </authorList>
    </citation>
    <scope>NUCLEOTIDE SEQUENCE [LARGE SCALE GENOMIC DNA]</scope>
    <source>
        <strain evidence="2">Gos25-1</strain>
    </source>
</reference>
<protein>
    <submittedName>
        <fullName evidence="1">Pyridoxamine 5'-phosphate oxidase</fullName>
    </submittedName>
</protein>
<sequence length="166" mass="19053">MRRKERQVTELERIKQLVEDCQVVRIAFKGDEYPYIVPVNYGYVWQEDQLILYAHGATQGKKIELLQKNGKVAIEMDDHHALIQGSQNAATYSYAYQSLIGFGEAELVNHLKEKRHALHALMDHAAKGIPFDEIPDKMLERTAIIKISVATYTMKENKPKPKKTQS</sequence>
<dbReference type="InterPro" id="IPR012349">
    <property type="entry name" value="Split_barrel_FMN-bd"/>
</dbReference>
<gene>
    <name evidence="1" type="primary">yudD</name>
    <name evidence="1" type="ORF">NRIC_33280</name>
</gene>
<dbReference type="Gene3D" id="2.30.110.10">
    <property type="entry name" value="Electron Transport, Fmn-binding Protein, Chain A"/>
    <property type="match status" value="1"/>
</dbReference>
<dbReference type="Pfam" id="PF12900">
    <property type="entry name" value="Pyridox_ox_2"/>
    <property type="match status" value="1"/>
</dbReference>
<accession>A0A4P5PBB0</accession>
<dbReference type="InterPro" id="IPR024747">
    <property type="entry name" value="Pyridox_Oxase-rel"/>
</dbReference>
<organism evidence="1 2">
    <name type="scientific">Enterococcus florum</name>
    <dbReference type="NCBI Taxonomy" id="2480627"/>
    <lineage>
        <taxon>Bacteria</taxon>
        <taxon>Bacillati</taxon>
        <taxon>Bacillota</taxon>
        <taxon>Bacilli</taxon>
        <taxon>Lactobacillales</taxon>
        <taxon>Enterococcaceae</taxon>
        <taxon>Enterococcus</taxon>
    </lineage>
</organism>
<evidence type="ECO:0000313" key="2">
    <source>
        <dbReference type="Proteomes" id="UP000290567"/>
    </source>
</evidence>
<dbReference type="Proteomes" id="UP000290567">
    <property type="component" value="Unassembled WGS sequence"/>
</dbReference>
<dbReference type="AlphaFoldDB" id="A0A4P5PBB0"/>
<dbReference type="EMBL" id="BJCC01000032">
    <property type="protein sequence ID" value="GCF95437.1"/>
    <property type="molecule type" value="Genomic_DNA"/>
</dbReference>